<accession>A0ABS6IGG8</accession>
<feature type="transmembrane region" description="Helical" evidence="6">
    <location>
        <begin position="350"/>
        <end position="369"/>
    </location>
</feature>
<evidence type="ECO:0000256" key="6">
    <source>
        <dbReference type="SAM" id="Phobius"/>
    </source>
</evidence>
<evidence type="ECO:0000313" key="8">
    <source>
        <dbReference type="Proteomes" id="UP000727907"/>
    </source>
</evidence>
<reference evidence="7 8" key="1">
    <citation type="submission" date="2021-06" db="EMBL/GenBank/DDBJ databases">
        <authorList>
            <person name="Lee D.H."/>
        </authorList>
    </citation>
    <scope>NUCLEOTIDE SEQUENCE [LARGE SCALE GENOMIC DNA]</scope>
    <source>
        <strain evidence="7 8">MMS21-HV4-11</strain>
    </source>
</reference>
<keyword evidence="5 6" id="KW-0472">Membrane</keyword>
<gene>
    <name evidence="7" type="ORF">KQ910_01375</name>
</gene>
<name>A0ABS6IGG8_9HYPH</name>
<dbReference type="Pfam" id="PF13520">
    <property type="entry name" value="AA_permease_2"/>
    <property type="match status" value="1"/>
</dbReference>
<dbReference type="EMBL" id="JAHOPB010000001">
    <property type="protein sequence ID" value="MBU8872388.1"/>
    <property type="molecule type" value="Genomic_DNA"/>
</dbReference>
<feature type="transmembrane region" description="Helical" evidence="6">
    <location>
        <begin position="48"/>
        <end position="71"/>
    </location>
</feature>
<keyword evidence="2" id="KW-1003">Cell membrane</keyword>
<protein>
    <submittedName>
        <fullName evidence="7">APC family permease</fullName>
    </submittedName>
</protein>
<evidence type="ECO:0000256" key="3">
    <source>
        <dbReference type="ARBA" id="ARBA00022692"/>
    </source>
</evidence>
<evidence type="ECO:0000256" key="5">
    <source>
        <dbReference type="ARBA" id="ARBA00023136"/>
    </source>
</evidence>
<dbReference type="PIRSF" id="PIRSF006060">
    <property type="entry name" value="AA_transporter"/>
    <property type="match status" value="1"/>
</dbReference>
<keyword evidence="8" id="KW-1185">Reference proteome</keyword>
<feature type="transmembrane region" description="Helical" evidence="6">
    <location>
        <begin position="274"/>
        <end position="301"/>
    </location>
</feature>
<feature type="transmembrane region" description="Helical" evidence="6">
    <location>
        <begin position="232"/>
        <end position="254"/>
    </location>
</feature>
<dbReference type="PANTHER" id="PTHR42770">
    <property type="entry name" value="AMINO ACID TRANSPORTER-RELATED"/>
    <property type="match status" value="1"/>
</dbReference>
<feature type="transmembrane region" description="Helical" evidence="6">
    <location>
        <begin position="408"/>
        <end position="426"/>
    </location>
</feature>
<evidence type="ECO:0000256" key="2">
    <source>
        <dbReference type="ARBA" id="ARBA00022475"/>
    </source>
</evidence>
<feature type="transmembrane region" description="Helical" evidence="6">
    <location>
        <begin position="192"/>
        <end position="211"/>
    </location>
</feature>
<sequence>MTDTIDPSRQGHGRMSMWSVSSLGIGSMVGAGIFALLGQAALMTGSDVYLSFAVGGVIALLSGYSYARLAARFPSSGGIMDYFDRAFPSKTVAGGLSVLYLVTQIVNIAMVAKTFGAYADRLLLGDVSAAYVANIFASAIVIVLFIVNMAGSGMVGRVEELLVGIKLVILTALLVAGGSSLDPAMLAQGPTVGPGILLASVGLTFFAYGGYGMMTNASGHVADPAKTIPRAIFLAIGVVIVLYIGLSVVVMGNISPDELARFTTTAVAQAAKPVLGQVGFVVVSIGALFATASSINASFFCALEVSRGLAGKGQLPPVFERVAWGQGTRGLVWSAGAVLVMVNLLDLGAIAQVAGATILICYLGVFAAHWRLHGEAGGSRLPIVVGAALMAVVLVAFAVSLWSTQPSAIWLTGLAVAGSLGVEWLIQRRRRSS</sequence>
<dbReference type="InterPro" id="IPR050367">
    <property type="entry name" value="APC_superfamily"/>
</dbReference>
<dbReference type="InterPro" id="IPR002293">
    <property type="entry name" value="AA/rel_permease1"/>
</dbReference>
<keyword evidence="3 6" id="KW-0812">Transmembrane</keyword>
<comment type="subcellular location">
    <subcellularLocation>
        <location evidence="1">Cell membrane</location>
        <topology evidence="1">Multi-pass membrane protein</topology>
    </subcellularLocation>
</comment>
<dbReference type="RefSeq" id="WP_216956336.1">
    <property type="nucleotide sequence ID" value="NZ_JAHOPB010000001.1"/>
</dbReference>
<dbReference type="Proteomes" id="UP000727907">
    <property type="component" value="Unassembled WGS sequence"/>
</dbReference>
<feature type="transmembrane region" description="Helical" evidence="6">
    <location>
        <begin position="161"/>
        <end position="180"/>
    </location>
</feature>
<organism evidence="7 8">
    <name type="scientific">Reyranella humidisoli</name>
    <dbReference type="NCBI Taxonomy" id="2849149"/>
    <lineage>
        <taxon>Bacteria</taxon>
        <taxon>Pseudomonadati</taxon>
        <taxon>Pseudomonadota</taxon>
        <taxon>Alphaproteobacteria</taxon>
        <taxon>Hyphomicrobiales</taxon>
        <taxon>Reyranellaceae</taxon>
        <taxon>Reyranella</taxon>
    </lineage>
</organism>
<feature type="transmembrane region" description="Helical" evidence="6">
    <location>
        <begin position="381"/>
        <end position="402"/>
    </location>
</feature>
<dbReference type="PANTHER" id="PTHR42770:SF11">
    <property type="entry name" value="INNER MEMBRANE TRANSPORT PROTEIN YBAT"/>
    <property type="match status" value="1"/>
</dbReference>
<feature type="transmembrane region" description="Helical" evidence="6">
    <location>
        <begin position="322"/>
        <end position="344"/>
    </location>
</feature>
<evidence type="ECO:0000256" key="4">
    <source>
        <dbReference type="ARBA" id="ARBA00022989"/>
    </source>
</evidence>
<comment type="caution">
    <text evidence="7">The sequence shown here is derived from an EMBL/GenBank/DDBJ whole genome shotgun (WGS) entry which is preliminary data.</text>
</comment>
<feature type="transmembrane region" description="Helical" evidence="6">
    <location>
        <begin position="131"/>
        <end position="149"/>
    </location>
</feature>
<keyword evidence="4 6" id="KW-1133">Transmembrane helix</keyword>
<evidence type="ECO:0000313" key="7">
    <source>
        <dbReference type="EMBL" id="MBU8872388.1"/>
    </source>
</evidence>
<feature type="transmembrane region" description="Helical" evidence="6">
    <location>
        <begin position="20"/>
        <end position="42"/>
    </location>
</feature>
<evidence type="ECO:0000256" key="1">
    <source>
        <dbReference type="ARBA" id="ARBA00004651"/>
    </source>
</evidence>
<proteinExistence type="predicted"/>
<feature type="transmembrane region" description="Helical" evidence="6">
    <location>
        <begin position="92"/>
        <end position="111"/>
    </location>
</feature>